<feature type="region of interest" description="Disordered" evidence="8">
    <location>
        <begin position="414"/>
        <end position="439"/>
    </location>
</feature>
<reference evidence="11" key="1">
    <citation type="submission" date="2025-08" db="UniProtKB">
        <authorList>
            <consortium name="Ensembl"/>
        </authorList>
    </citation>
    <scope>IDENTIFICATION</scope>
</reference>
<accession>A0A669PI78</accession>
<reference evidence="11" key="2">
    <citation type="submission" date="2025-09" db="UniProtKB">
        <authorList>
            <consortium name="Ensembl"/>
        </authorList>
    </citation>
    <scope>IDENTIFICATION</scope>
</reference>
<feature type="compositionally biased region" description="Polar residues" evidence="8">
    <location>
        <begin position="1"/>
        <end position="30"/>
    </location>
</feature>
<dbReference type="InterPro" id="IPR025913">
    <property type="entry name" value="Cep57_CLD"/>
</dbReference>
<evidence type="ECO:0000259" key="9">
    <source>
        <dbReference type="Pfam" id="PF06657"/>
    </source>
</evidence>
<evidence type="ECO:0000256" key="5">
    <source>
        <dbReference type="ARBA" id="ARBA00023054"/>
    </source>
</evidence>
<dbReference type="GO" id="GO:0042802">
    <property type="term" value="F:identical protein binding"/>
    <property type="evidence" value="ECO:0007669"/>
    <property type="project" value="InterPro"/>
</dbReference>
<evidence type="ECO:0000256" key="3">
    <source>
        <dbReference type="ARBA" id="ARBA00022490"/>
    </source>
</evidence>
<feature type="domain" description="Cep57 centrosome microtubule-binding" evidence="9">
    <location>
        <begin position="520"/>
        <end position="587"/>
    </location>
</feature>
<dbReference type="InterPro" id="IPR051756">
    <property type="entry name" value="Centrosomal_MT-associated"/>
</dbReference>
<gene>
    <name evidence="11" type="primary">CEP57</name>
</gene>
<feature type="coiled-coil region" evidence="7">
    <location>
        <begin position="232"/>
        <end position="395"/>
    </location>
</feature>
<dbReference type="GO" id="GO:0008017">
    <property type="term" value="F:microtubule binding"/>
    <property type="evidence" value="ECO:0007669"/>
    <property type="project" value="InterPro"/>
</dbReference>
<feature type="domain" description="Cep57 centrosome localisation" evidence="10">
    <location>
        <begin position="234"/>
        <end position="409"/>
    </location>
</feature>
<name>A0A669PI78_PHACC</name>
<evidence type="ECO:0000256" key="8">
    <source>
        <dbReference type="SAM" id="MobiDB-lite"/>
    </source>
</evidence>
<feature type="region of interest" description="Disordered" evidence="8">
    <location>
        <begin position="499"/>
        <end position="521"/>
    </location>
</feature>
<keyword evidence="4" id="KW-0493">Microtubule</keyword>
<comment type="similarity">
    <text evidence="2">Belongs to the translokin family.</text>
</comment>
<keyword evidence="12" id="KW-1185">Reference proteome</keyword>
<sequence>MNSDKIPSQPSLLQAEQPQVSQPFFTQTLQAHHHLRGPPLDSVQQLPELGSPEADAALQMRPQHGRSEGQTHLPPRLSETNSLPPLPTLPPPPHLPALSVPAAPLGATHRSELLHVLGALLADGVRFAKDKTNVSGTPHRHDPGAVPPPRSGVRAVGLSAHPPAPEGPGAALPLLLELRAAGELCKAPKSASATDRLSAASYLDYPKHKPFINADLLRSPQKPVVPYPESNSRAIFSALRNLQEKIRRLELERLQAEENVKHLSRETADYKKVLSEQMQHRERDRTEVSKKNQELASQLAAAESRYSLLEKQLDYMRKMIQHAEREKTQLLEKQDSLERERLDQSHVQLKLEKLDMLEKEYARLTTMQSIAEKKMKELELKLQEEEHARKLVQEKAAELQTGLETNRLLIQAASPLLSPKARKPRKKTKQPEKKCSLTSHLTTQPHYRLCLGDVPFVAGKSTSPSHSVGANVQHVLHLMKHHTKALCNNRVVNDTPLAKSISAGRPASRSRKPALPKDYSSSQEELSEVLLTLQDEFGQMSFDHQQLSKLVQEAPTIAVREDLERELEALVGKMEAKADQISKVRRHWLQLERLKRECKSKKASAKHKKDSKFPVSEVKVTTTVTTKGKDAGPIKVKPGEKSRKNLQLLRDMQTIQTSLQKDDISWDY</sequence>
<keyword evidence="6" id="KW-0206">Cytoskeleton</keyword>
<protein>
    <submittedName>
        <fullName evidence="11">Centrosomal protein 57</fullName>
    </submittedName>
</protein>
<dbReference type="Gene3D" id="1.20.58.90">
    <property type="match status" value="1"/>
</dbReference>
<feature type="region of interest" description="Disordered" evidence="8">
    <location>
        <begin position="1"/>
        <end position="97"/>
    </location>
</feature>
<dbReference type="Ensembl" id="ENSPCLT00000001898.1">
    <property type="protein sequence ID" value="ENSPCLP00000001391.1"/>
    <property type="gene ID" value="ENSPCLG00000001181.1"/>
</dbReference>
<evidence type="ECO:0000313" key="12">
    <source>
        <dbReference type="Proteomes" id="UP000472261"/>
    </source>
</evidence>
<evidence type="ECO:0000256" key="6">
    <source>
        <dbReference type="ARBA" id="ARBA00023212"/>
    </source>
</evidence>
<organism evidence="11 12">
    <name type="scientific">Phasianus colchicus</name>
    <name type="common">Common pheasant</name>
    <dbReference type="NCBI Taxonomy" id="9054"/>
    <lineage>
        <taxon>Eukaryota</taxon>
        <taxon>Metazoa</taxon>
        <taxon>Chordata</taxon>
        <taxon>Craniata</taxon>
        <taxon>Vertebrata</taxon>
        <taxon>Euteleostomi</taxon>
        <taxon>Archelosauria</taxon>
        <taxon>Archosauria</taxon>
        <taxon>Dinosauria</taxon>
        <taxon>Saurischia</taxon>
        <taxon>Theropoda</taxon>
        <taxon>Coelurosauria</taxon>
        <taxon>Aves</taxon>
        <taxon>Neognathae</taxon>
        <taxon>Galloanserae</taxon>
        <taxon>Galliformes</taxon>
        <taxon>Phasianidae</taxon>
        <taxon>Phasianinae</taxon>
        <taxon>Phasianus</taxon>
    </lineage>
</organism>
<dbReference type="Pfam" id="PF06657">
    <property type="entry name" value="Cep57_MT_bd"/>
    <property type="match status" value="1"/>
</dbReference>
<dbReference type="PANTHER" id="PTHR19336">
    <property type="entry name" value="UNCHARACTERIZED DUF1167"/>
    <property type="match status" value="1"/>
</dbReference>
<keyword evidence="5 7" id="KW-0175">Coiled coil</keyword>
<dbReference type="GO" id="GO:0005874">
    <property type="term" value="C:microtubule"/>
    <property type="evidence" value="ECO:0007669"/>
    <property type="project" value="UniProtKB-KW"/>
</dbReference>
<keyword evidence="3" id="KW-0963">Cytoplasm</keyword>
<dbReference type="OMA" id="TQNNAEM"/>
<dbReference type="PANTHER" id="PTHR19336:SF11">
    <property type="entry name" value="CENTROSOMAL PROTEIN OF 57 KDA"/>
    <property type="match status" value="1"/>
</dbReference>
<feature type="coiled-coil region" evidence="7">
    <location>
        <begin position="560"/>
        <end position="611"/>
    </location>
</feature>
<dbReference type="GO" id="GO:0043015">
    <property type="term" value="F:gamma-tubulin binding"/>
    <property type="evidence" value="ECO:0007669"/>
    <property type="project" value="InterPro"/>
</dbReference>
<dbReference type="Proteomes" id="UP000472261">
    <property type="component" value="Unplaced"/>
</dbReference>
<evidence type="ECO:0000256" key="4">
    <source>
        <dbReference type="ARBA" id="ARBA00022701"/>
    </source>
</evidence>
<dbReference type="GO" id="GO:0005813">
    <property type="term" value="C:centrosome"/>
    <property type="evidence" value="ECO:0007669"/>
    <property type="project" value="UniProtKB-SubCell"/>
</dbReference>
<proteinExistence type="inferred from homology"/>
<evidence type="ECO:0000256" key="7">
    <source>
        <dbReference type="SAM" id="Coils"/>
    </source>
</evidence>
<evidence type="ECO:0000256" key="2">
    <source>
        <dbReference type="ARBA" id="ARBA00008179"/>
    </source>
</evidence>
<evidence type="ECO:0000259" key="10">
    <source>
        <dbReference type="Pfam" id="PF14073"/>
    </source>
</evidence>
<dbReference type="Pfam" id="PF14073">
    <property type="entry name" value="Cep57_CLD"/>
    <property type="match status" value="1"/>
</dbReference>
<dbReference type="AlphaFoldDB" id="A0A669PI78"/>
<evidence type="ECO:0000313" key="11">
    <source>
        <dbReference type="Ensembl" id="ENSPCLP00000001391.1"/>
    </source>
</evidence>
<comment type="subcellular location">
    <subcellularLocation>
        <location evidence="1">Cytoplasm</location>
        <location evidence="1">Cytoskeleton</location>
        <location evidence="1">Microtubule organizing center</location>
        <location evidence="1">Centrosome</location>
    </subcellularLocation>
</comment>
<dbReference type="InterPro" id="IPR024957">
    <property type="entry name" value="Cep57_MT-bd_dom"/>
</dbReference>
<feature type="compositionally biased region" description="Pro residues" evidence="8">
    <location>
        <begin position="84"/>
        <end position="95"/>
    </location>
</feature>
<evidence type="ECO:0000256" key="1">
    <source>
        <dbReference type="ARBA" id="ARBA00004300"/>
    </source>
</evidence>
<dbReference type="FunFam" id="1.20.58.90:FF:000003">
    <property type="entry name" value="Centrosomal protein of 57 kDa"/>
    <property type="match status" value="1"/>
</dbReference>